<evidence type="ECO:0000256" key="2">
    <source>
        <dbReference type="ARBA" id="ARBA00004210"/>
    </source>
</evidence>
<dbReference type="PRINTS" id="PR00050">
    <property type="entry name" value="COLDSHOCK"/>
</dbReference>
<evidence type="ECO:0000256" key="16">
    <source>
        <dbReference type="PROSITE-ProRule" id="PRU00047"/>
    </source>
</evidence>
<sequence>MFLLCCEFRDVLTSSGRFIEHTASSPCCFQFPHEFRGSTGGHRGSCAGIDGSPRPPGRRSGGGGVCRTEEGEGPRTEEGEGPGAEDDSQSFRGAGVCKWFNVRMGFGFLSMTSREAEPLAEPVDVFVHQSKLHMEGFRSLKEGEAVEFTFKKSSKGLESQRVTGPEGIHCVGSERRPKGKKLQKRRSKGDRCYNCGGLDHHAKECKLPPQPKKCHFCQSIDHMVANCPIKAQQSSPGSQGKPSSLKGDEEEHSHSALPPEISD</sequence>
<keyword evidence="10" id="KW-0256">Endoplasmic reticulum</keyword>
<dbReference type="SMART" id="SM00343">
    <property type="entry name" value="ZnF_C2HC"/>
    <property type="match status" value="2"/>
</dbReference>
<dbReference type="GO" id="GO:0003729">
    <property type="term" value="F:mRNA binding"/>
    <property type="evidence" value="ECO:0007669"/>
    <property type="project" value="TreeGrafter"/>
</dbReference>
<dbReference type="AlphaFoldDB" id="A0A6A4TL32"/>
<accession>A0A6A4TL32</accession>
<feature type="domain" description="CSD" evidence="19">
    <location>
        <begin position="92"/>
        <end position="164"/>
    </location>
</feature>
<dbReference type="GO" id="GO:0008270">
    <property type="term" value="F:zinc ion binding"/>
    <property type="evidence" value="ECO:0007669"/>
    <property type="project" value="UniProtKB-KW"/>
</dbReference>
<protein>
    <recommendedName>
        <fullName evidence="15">Protein lin-28 homolog A</fullName>
    </recommendedName>
</protein>
<evidence type="ECO:0000256" key="4">
    <source>
        <dbReference type="ARBA" id="ARBA00004604"/>
    </source>
</evidence>
<proteinExistence type="inferred from homology"/>
<dbReference type="PANTHER" id="PTHR46109">
    <property type="entry name" value="PROTEIN LIN-28"/>
    <property type="match status" value="1"/>
</dbReference>
<dbReference type="GO" id="GO:0000932">
    <property type="term" value="C:P-body"/>
    <property type="evidence" value="ECO:0007669"/>
    <property type="project" value="UniProtKB-SubCell"/>
</dbReference>
<dbReference type="InterPro" id="IPR001878">
    <property type="entry name" value="Znf_CCHC"/>
</dbReference>
<dbReference type="FunFam" id="4.10.60.10:FF:000007">
    <property type="entry name" value="Protein lin-28 homolog A"/>
    <property type="match status" value="1"/>
</dbReference>
<dbReference type="InterPro" id="IPR011129">
    <property type="entry name" value="CSD"/>
</dbReference>
<gene>
    <name evidence="20" type="ORF">F2P81_002474</name>
</gene>
<dbReference type="InterPro" id="IPR054081">
    <property type="entry name" value="Lin-28A-like_Znf-CCHC_2"/>
</dbReference>
<evidence type="ECO:0000256" key="8">
    <source>
        <dbReference type="ARBA" id="ARBA00022737"/>
    </source>
</evidence>
<evidence type="ECO:0000259" key="18">
    <source>
        <dbReference type="PROSITE" id="PS50158"/>
    </source>
</evidence>
<feature type="compositionally biased region" description="Acidic residues" evidence="17">
    <location>
        <begin position="79"/>
        <end position="88"/>
    </location>
</feature>
<evidence type="ECO:0000256" key="13">
    <source>
        <dbReference type="ARBA" id="ARBA00023158"/>
    </source>
</evidence>
<feature type="region of interest" description="Disordered" evidence="17">
    <location>
        <begin position="42"/>
        <end position="90"/>
    </location>
</feature>
<dbReference type="GO" id="GO:0031054">
    <property type="term" value="P:pre-miRNA processing"/>
    <property type="evidence" value="ECO:0007669"/>
    <property type="project" value="TreeGrafter"/>
</dbReference>
<evidence type="ECO:0000256" key="12">
    <source>
        <dbReference type="ARBA" id="ARBA00022884"/>
    </source>
</evidence>
<keyword evidence="13" id="KW-0943">RNA-mediated gene silencing</keyword>
<dbReference type="FunFam" id="2.40.50.140:FF:000087">
    <property type="entry name" value="Protein lin-28 homolog B"/>
    <property type="match status" value="1"/>
</dbReference>
<dbReference type="Gene3D" id="2.40.50.140">
    <property type="entry name" value="Nucleic acid-binding proteins"/>
    <property type="match status" value="1"/>
</dbReference>
<name>A0A6A4TL32_SCOMX</name>
<evidence type="ECO:0000313" key="20">
    <source>
        <dbReference type="EMBL" id="KAF0045945.1"/>
    </source>
</evidence>
<feature type="compositionally biased region" description="Low complexity" evidence="17">
    <location>
        <begin position="232"/>
        <end position="245"/>
    </location>
</feature>
<evidence type="ECO:0000256" key="1">
    <source>
        <dbReference type="ARBA" id="ARBA00004201"/>
    </source>
</evidence>
<feature type="region of interest" description="Disordered" evidence="17">
    <location>
        <begin position="228"/>
        <end position="263"/>
    </location>
</feature>
<evidence type="ECO:0000256" key="6">
    <source>
        <dbReference type="ARBA" id="ARBA00022490"/>
    </source>
</evidence>
<dbReference type="InterPro" id="IPR002059">
    <property type="entry name" value="CSP_DNA-bd"/>
</dbReference>
<dbReference type="Proteomes" id="UP000438429">
    <property type="component" value="Unassembled WGS sequence"/>
</dbReference>
<dbReference type="EMBL" id="VEVO01000002">
    <property type="protein sequence ID" value="KAF0045945.1"/>
    <property type="molecule type" value="Genomic_DNA"/>
</dbReference>
<comment type="similarity">
    <text evidence="5">Belongs to the lin-28 family.</text>
</comment>
<dbReference type="GO" id="GO:0005730">
    <property type="term" value="C:nucleolus"/>
    <property type="evidence" value="ECO:0007669"/>
    <property type="project" value="UniProtKB-SubCell"/>
</dbReference>
<feature type="domain" description="CCHC-type" evidence="18">
    <location>
        <begin position="191"/>
        <end position="206"/>
    </location>
</feature>
<evidence type="ECO:0000256" key="10">
    <source>
        <dbReference type="ARBA" id="ARBA00022824"/>
    </source>
</evidence>
<evidence type="ECO:0000313" key="21">
    <source>
        <dbReference type="Proteomes" id="UP000438429"/>
    </source>
</evidence>
<evidence type="ECO:0000259" key="19">
    <source>
        <dbReference type="PROSITE" id="PS51857"/>
    </source>
</evidence>
<dbReference type="InterPro" id="IPR036875">
    <property type="entry name" value="Znf_CCHC_sf"/>
</dbReference>
<dbReference type="PROSITE" id="PS50158">
    <property type="entry name" value="ZF_CCHC"/>
    <property type="match status" value="1"/>
</dbReference>
<comment type="subcellular location">
    <subcellularLocation>
        <location evidence="1">Cytoplasm</location>
        <location evidence="1">P-body</location>
    </subcellularLocation>
    <subcellularLocation>
        <location evidence="2">Cytoplasm</location>
        <location evidence="2">Stress granule</location>
    </subcellularLocation>
    <subcellularLocation>
        <location evidence="4">Nucleus</location>
        <location evidence="4">Nucleolus</location>
    </subcellularLocation>
    <subcellularLocation>
        <location evidence="3">Rough endoplasmic reticulum</location>
    </subcellularLocation>
</comment>
<keyword evidence="6" id="KW-0963">Cytoplasm</keyword>
<evidence type="ECO:0000256" key="9">
    <source>
        <dbReference type="ARBA" id="ARBA00022771"/>
    </source>
</evidence>
<evidence type="ECO:0000256" key="14">
    <source>
        <dbReference type="ARBA" id="ARBA00023242"/>
    </source>
</evidence>
<keyword evidence="14" id="KW-0539">Nucleus</keyword>
<dbReference type="PANTHER" id="PTHR46109:SF2">
    <property type="entry name" value="PROTEIN LIN-28 HOMOLOG A"/>
    <property type="match status" value="1"/>
</dbReference>
<keyword evidence="11" id="KW-0862">Zinc</keyword>
<dbReference type="SUPFAM" id="SSF57756">
    <property type="entry name" value="Retrovirus zinc finger-like domains"/>
    <property type="match status" value="1"/>
</dbReference>
<dbReference type="GO" id="GO:0005791">
    <property type="term" value="C:rough endoplasmic reticulum"/>
    <property type="evidence" value="ECO:0007669"/>
    <property type="project" value="UniProtKB-SubCell"/>
</dbReference>
<keyword evidence="8" id="KW-0677">Repeat</keyword>
<dbReference type="CDD" id="cd04458">
    <property type="entry name" value="CSP_CDS"/>
    <property type="match status" value="1"/>
</dbReference>
<dbReference type="SUPFAM" id="SSF50249">
    <property type="entry name" value="Nucleic acid-binding proteins"/>
    <property type="match status" value="1"/>
</dbReference>
<dbReference type="SMART" id="SM00357">
    <property type="entry name" value="CSP"/>
    <property type="match status" value="1"/>
</dbReference>
<dbReference type="Pfam" id="PF00098">
    <property type="entry name" value="zf-CCHC"/>
    <property type="match status" value="1"/>
</dbReference>
<dbReference type="PROSITE" id="PS51857">
    <property type="entry name" value="CSD_2"/>
    <property type="match status" value="1"/>
</dbReference>
<feature type="compositionally biased region" description="Basic and acidic residues" evidence="17">
    <location>
        <begin position="67"/>
        <end position="78"/>
    </location>
</feature>
<reference evidence="20 21" key="1">
    <citation type="submission" date="2019-06" db="EMBL/GenBank/DDBJ databases">
        <title>Draft genomes of female and male turbot (Scophthalmus maximus).</title>
        <authorList>
            <person name="Xu H."/>
            <person name="Xu X.-W."/>
            <person name="Shao C."/>
            <person name="Chen S."/>
        </authorList>
    </citation>
    <scope>NUCLEOTIDE SEQUENCE [LARGE SCALE GENOMIC DNA]</scope>
    <source>
        <strain evidence="20">Ysfricsl-2016a</strain>
        <tissue evidence="20">Blood</tissue>
    </source>
</reference>
<dbReference type="Pfam" id="PF00313">
    <property type="entry name" value="CSD"/>
    <property type="match status" value="1"/>
</dbReference>
<keyword evidence="12" id="KW-0694">RNA-binding</keyword>
<dbReference type="GO" id="GO:0010494">
    <property type="term" value="C:cytoplasmic stress granule"/>
    <property type="evidence" value="ECO:0007669"/>
    <property type="project" value="UniProtKB-SubCell"/>
</dbReference>
<evidence type="ECO:0000256" key="7">
    <source>
        <dbReference type="ARBA" id="ARBA00022723"/>
    </source>
</evidence>
<evidence type="ECO:0000256" key="15">
    <source>
        <dbReference type="ARBA" id="ARBA00041056"/>
    </source>
</evidence>
<keyword evidence="9 16" id="KW-0863">Zinc-finger</keyword>
<evidence type="ECO:0000256" key="3">
    <source>
        <dbReference type="ARBA" id="ARBA00004427"/>
    </source>
</evidence>
<dbReference type="Gene3D" id="4.10.60.10">
    <property type="entry name" value="Zinc finger, CCHC-type"/>
    <property type="match status" value="1"/>
</dbReference>
<comment type="caution">
    <text evidence="20">The sequence shown here is derived from an EMBL/GenBank/DDBJ whole genome shotgun (WGS) entry which is preliminary data.</text>
</comment>
<organism evidence="20 21">
    <name type="scientific">Scophthalmus maximus</name>
    <name type="common">Turbot</name>
    <name type="synonym">Psetta maxima</name>
    <dbReference type="NCBI Taxonomy" id="52904"/>
    <lineage>
        <taxon>Eukaryota</taxon>
        <taxon>Metazoa</taxon>
        <taxon>Chordata</taxon>
        <taxon>Craniata</taxon>
        <taxon>Vertebrata</taxon>
        <taxon>Euteleostomi</taxon>
        <taxon>Actinopterygii</taxon>
        <taxon>Neopterygii</taxon>
        <taxon>Teleostei</taxon>
        <taxon>Neoteleostei</taxon>
        <taxon>Acanthomorphata</taxon>
        <taxon>Carangaria</taxon>
        <taxon>Pleuronectiformes</taxon>
        <taxon>Pleuronectoidei</taxon>
        <taxon>Scophthalmidae</taxon>
        <taxon>Scophthalmus</taxon>
    </lineage>
</organism>
<dbReference type="InterPro" id="IPR051373">
    <property type="entry name" value="Lin-28_RNA-binding"/>
</dbReference>
<dbReference type="InterPro" id="IPR012340">
    <property type="entry name" value="NA-bd_OB-fold"/>
</dbReference>
<keyword evidence="7" id="KW-0479">Metal-binding</keyword>
<evidence type="ECO:0000256" key="17">
    <source>
        <dbReference type="SAM" id="MobiDB-lite"/>
    </source>
</evidence>
<evidence type="ECO:0000256" key="11">
    <source>
        <dbReference type="ARBA" id="ARBA00022833"/>
    </source>
</evidence>
<evidence type="ECO:0000256" key="5">
    <source>
        <dbReference type="ARBA" id="ARBA00008840"/>
    </source>
</evidence>
<dbReference type="Pfam" id="PF21890">
    <property type="entry name" value="Lin-28A-like_zf-CCHC_2"/>
    <property type="match status" value="1"/>
</dbReference>